<keyword evidence="3" id="KW-0732">Signal</keyword>
<feature type="domain" description="SD-repeat containing protein B" evidence="7">
    <location>
        <begin position="3301"/>
        <end position="3379"/>
    </location>
</feature>
<dbReference type="RefSeq" id="WP_146515506.1">
    <property type="nucleotide sequence ID" value="NZ_SJPI01000002.1"/>
</dbReference>
<dbReference type="Gene3D" id="2.60.40.740">
    <property type="match status" value="5"/>
</dbReference>
<evidence type="ECO:0000259" key="7">
    <source>
        <dbReference type="Pfam" id="PF17210"/>
    </source>
</evidence>
<keyword evidence="9" id="KW-1185">Reference proteome</keyword>
<feature type="region of interest" description="Disordered" evidence="4">
    <location>
        <begin position="2572"/>
        <end position="2601"/>
    </location>
</feature>
<dbReference type="Pfam" id="PF17210">
    <property type="entry name" value="SdrD_B"/>
    <property type="match status" value="12"/>
</dbReference>
<feature type="compositionally biased region" description="Polar residues" evidence="4">
    <location>
        <begin position="4031"/>
        <end position="4040"/>
    </location>
</feature>
<protein>
    <submittedName>
        <fullName evidence="8">Serine-aspartate repeat-containing protein D</fullName>
    </submittedName>
</protein>
<feature type="compositionally biased region" description="Acidic residues" evidence="4">
    <location>
        <begin position="810"/>
        <end position="827"/>
    </location>
</feature>
<comment type="subcellular location">
    <subcellularLocation>
        <location evidence="1">Secreted</location>
    </subcellularLocation>
</comment>
<feature type="compositionally biased region" description="Low complexity" evidence="4">
    <location>
        <begin position="4384"/>
        <end position="4402"/>
    </location>
</feature>
<dbReference type="InterPro" id="IPR026466">
    <property type="entry name" value="Fim_isopep_form_D2_dom"/>
</dbReference>
<dbReference type="Pfam" id="PF14252">
    <property type="entry name" value="DUF4347"/>
    <property type="match status" value="1"/>
</dbReference>
<feature type="region of interest" description="Disordered" evidence="4">
    <location>
        <begin position="2347"/>
        <end position="2370"/>
    </location>
</feature>
<reference evidence="8 9" key="1">
    <citation type="submission" date="2019-02" db="EMBL/GenBank/DDBJ databases">
        <title>Deep-cultivation of Planctomycetes and their phenomic and genomic characterization uncovers novel biology.</title>
        <authorList>
            <person name="Wiegand S."/>
            <person name="Jogler M."/>
            <person name="Boedeker C."/>
            <person name="Pinto D."/>
            <person name="Vollmers J."/>
            <person name="Rivas-Marin E."/>
            <person name="Kohn T."/>
            <person name="Peeters S.H."/>
            <person name="Heuer A."/>
            <person name="Rast P."/>
            <person name="Oberbeckmann S."/>
            <person name="Bunk B."/>
            <person name="Jeske O."/>
            <person name="Meyerdierks A."/>
            <person name="Storesund J.E."/>
            <person name="Kallscheuer N."/>
            <person name="Luecker S."/>
            <person name="Lage O.M."/>
            <person name="Pohl T."/>
            <person name="Merkel B.J."/>
            <person name="Hornburger P."/>
            <person name="Mueller R.-W."/>
            <person name="Bruemmer F."/>
            <person name="Labrenz M."/>
            <person name="Spormann A.M."/>
            <person name="Op Den Camp H."/>
            <person name="Overmann J."/>
            <person name="Amann R."/>
            <person name="Jetten M.S.M."/>
            <person name="Mascher T."/>
            <person name="Medema M.H."/>
            <person name="Devos D.P."/>
            <person name="Kaster A.-K."/>
            <person name="Ovreas L."/>
            <person name="Rohde M."/>
            <person name="Galperin M.Y."/>
            <person name="Jogler C."/>
        </authorList>
    </citation>
    <scope>NUCLEOTIDE SEQUENCE [LARGE SCALE GENOMIC DNA]</scope>
    <source>
        <strain evidence="8 9">Pla22</strain>
    </source>
</reference>
<feature type="compositionally biased region" description="Acidic residues" evidence="4">
    <location>
        <begin position="2360"/>
        <end position="2370"/>
    </location>
</feature>
<dbReference type="InterPro" id="IPR001434">
    <property type="entry name" value="OmcB-like_DUF11"/>
</dbReference>
<feature type="domain" description="DUF11" evidence="5">
    <location>
        <begin position="2233"/>
        <end position="2345"/>
    </location>
</feature>
<dbReference type="NCBIfam" id="TIGR04226">
    <property type="entry name" value="RrgB_K2N_iso_D2"/>
    <property type="match status" value="1"/>
</dbReference>
<dbReference type="InterPro" id="IPR051417">
    <property type="entry name" value="SDr/BOS_complex"/>
</dbReference>
<feature type="compositionally biased region" description="Basic and acidic residues" evidence="4">
    <location>
        <begin position="2583"/>
        <end position="2592"/>
    </location>
</feature>
<dbReference type="Proteomes" id="UP000316598">
    <property type="component" value="Unassembled WGS sequence"/>
</dbReference>
<feature type="domain" description="SD-repeat containing protein B" evidence="7">
    <location>
        <begin position="3191"/>
        <end position="3277"/>
    </location>
</feature>
<feature type="region of interest" description="Disordered" evidence="4">
    <location>
        <begin position="4377"/>
        <end position="4402"/>
    </location>
</feature>
<feature type="compositionally biased region" description="Low complexity" evidence="4">
    <location>
        <begin position="1676"/>
        <end position="1686"/>
    </location>
</feature>
<feature type="compositionally biased region" description="Polar residues" evidence="4">
    <location>
        <begin position="4200"/>
        <end position="4232"/>
    </location>
</feature>
<dbReference type="InterPro" id="IPR033764">
    <property type="entry name" value="Sdr_B"/>
</dbReference>
<feature type="region of interest" description="Disordered" evidence="4">
    <location>
        <begin position="1662"/>
        <end position="1718"/>
    </location>
</feature>
<evidence type="ECO:0000256" key="4">
    <source>
        <dbReference type="SAM" id="MobiDB-lite"/>
    </source>
</evidence>
<dbReference type="PANTHER" id="PTHR23303">
    <property type="entry name" value="CARBOXYPEPTIDASE REGULATORY REGION-CONTAINING"/>
    <property type="match status" value="1"/>
</dbReference>
<evidence type="ECO:0000313" key="8">
    <source>
        <dbReference type="EMBL" id="TWT50242.1"/>
    </source>
</evidence>
<feature type="region of interest" description="Disordered" evidence="4">
    <location>
        <begin position="659"/>
        <end position="694"/>
    </location>
</feature>
<feature type="compositionally biased region" description="Basic and acidic residues" evidence="4">
    <location>
        <begin position="2029"/>
        <end position="2051"/>
    </location>
</feature>
<evidence type="ECO:0000256" key="3">
    <source>
        <dbReference type="ARBA" id="ARBA00022729"/>
    </source>
</evidence>
<feature type="domain" description="SD-repeat containing protein B" evidence="7">
    <location>
        <begin position="2631"/>
        <end position="2713"/>
    </location>
</feature>
<keyword evidence="2" id="KW-0964">Secreted</keyword>
<dbReference type="EMBL" id="SJPI01000002">
    <property type="protein sequence ID" value="TWT50242.1"/>
    <property type="molecule type" value="Genomic_DNA"/>
</dbReference>
<dbReference type="Pfam" id="PF01345">
    <property type="entry name" value="DUF11"/>
    <property type="match status" value="2"/>
</dbReference>
<evidence type="ECO:0000259" key="6">
    <source>
        <dbReference type="Pfam" id="PF14252"/>
    </source>
</evidence>
<feature type="domain" description="SD-repeat containing protein B" evidence="7">
    <location>
        <begin position="3526"/>
        <end position="3611"/>
    </location>
</feature>
<feature type="region of interest" description="Disordered" evidence="4">
    <location>
        <begin position="4021"/>
        <end position="4053"/>
    </location>
</feature>
<feature type="domain" description="SD-repeat containing protein B" evidence="7">
    <location>
        <begin position="2381"/>
        <end position="2455"/>
    </location>
</feature>
<dbReference type="GO" id="GO:0005576">
    <property type="term" value="C:extracellular region"/>
    <property type="evidence" value="ECO:0007669"/>
    <property type="project" value="UniProtKB-SubCell"/>
</dbReference>
<feature type="region of interest" description="Disordered" evidence="4">
    <location>
        <begin position="4737"/>
        <end position="4757"/>
    </location>
</feature>
<comment type="caution">
    <text evidence="8">The sequence shown here is derived from an EMBL/GenBank/DDBJ whole genome shotgun (WGS) entry which is preliminary data.</text>
</comment>
<dbReference type="InterPro" id="IPR013783">
    <property type="entry name" value="Ig-like_fold"/>
</dbReference>
<dbReference type="Gene3D" id="2.60.40.10">
    <property type="entry name" value="Immunoglobulins"/>
    <property type="match status" value="12"/>
</dbReference>
<evidence type="ECO:0000259" key="5">
    <source>
        <dbReference type="Pfam" id="PF01345"/>
    </source>
</evidence>
<accession>A0A5C5WK61</accession>
<feature type="compositionally biased region" description="Polar residues" evidence="4">
    <location>
        <begin position="666"/>
        <end position="676"/>
    </location>
</feature>
<feature type="domain" description="SD-repeat containing protein B" evidence="7">
    <location>
        <begin position="3636"/>
        <end position="3748"/>
    </location>
</feature>
<proteinExistence type="predicted"/>
<feature type="domain" description="SD-repeat containing protein B" evidence="7">
    <location>
        <begin position="2861"/>
        <end position="2938"/>
    </location>
</feature>
<feature type="domain" description="SD-repeat containing protein B" evidence="7">
    <location>
        <begin position="2747"/>
        <end position="2838"/>
    </location>
</feature>
<feature type="region of interest" description="Disordered" evidence="4">
    <location>
        <begin position="2025"/>
        <end position="2051"/>
    </location>
</feature>
<feature type="domain" description="DUF11" evidence="5">
    <location>
        <begin position="3761"/>
        <end position="3877"/>
    </location>
</feature>
<evidence type="ECO:0000313" key="9">
    <source>
        <dbReference type="Proteomes" id="UP000316598"/>
    </source>
</evidence>
<feature type="region of interest" description="Disordered" evidence="4">
    <location>
        <begin position="789"/>
        <end position="835"/>
    </location>
</feature>
<dbReference type="PANTHER" id="PTHR23303:SF15">
    <property type="entry name" value="COLOSSIN-A"/>
    <property type="match status" value="1"/>
</dbReference>
<evidence type="ECO:0000256" key="1">
    <source>
        <dbReference type="ARBA" id="ARBA00004613"/>
    </source>
</evidence>
<feature type="domain" description="SD-repeat containing protein B" evidence="7">
    <location>
        <begin position="2509"/>
        <end position="2599"/>
    </location>
</feature>
<name>A0A5C5WK61_9BACT</name>
<feature type="domain" description="SD-repeat containing protein B" evidence="7">
    <location>
        <begin position="3410"/>
        <end position="3521"/>
    </location>
</feature>
<feature type="domain" description="SD-repeat containing protein B" evidence="7">
    <location>
        <begin position="3075"/>
        <end position="3186"/>
    </location>
</feature>
<sequence length="4941" mass="514527">MNRTSQSFLRNRLWQHLEPRVLFDAAPEAEVTTVDDTAAQDSEPEVAIVAASDETTSASVEELDQEATRELVIVDASVENYQSLVADLLGNQDESRTFEVIVIEADEDGIARLTEVLGQRDNLDALHLVSHGEEGAFKLGHTWINDHSLTANAGAISAWGDAIKDSGDILLYGCDVAGNATGQELVESLAALTQQQVAASDDGTGSANQDGDWHLEYHVGNVDTDVAVSESFQNSYAEVLAAGPGVSFATGASNVPIGEDFTFIVEYQNTGLDVGYGPFIDLLMPTSGEDGDDGITFNGATYLGTSVNATQMTFGDLGGGYGIVSHPYNVQPVNETQAIVINGDVTGGTFTLTYNGQTTSDLAYDADAATIASELAALSSLSGSNISVTGSLANGHVLVEFIGSLSRTDVSQISVDNTNIVATTTGIVDSLNVNQGSATAVPVNLFGRTGDVLVVLELPFGSFSPGQPAAAIAVSASVSDLADLSTPMTVQARSGFRFGEDPIDNPDADAVLVDDNGIDVTGESPSTQWSDTMDVTPTLMSVSKTYSGPESETATGESFSRTYSIVVDVADGQTVSNLDIIDMLPNNIVVTSVDSVTVGGSPATYSDNLASLTQPGNNQELVVTLTDAVVGGTTSSDVVVTISFYVAEFDANGDRVIPINGEDDTTSSPDSRSHNNVKAVGDWNPIDGRDSGGTDNAVSDPVGDEHVLDDKAIAIQKSAVIITDTGTAGATPGDTIEYTLNFQISDYFTFGDLLVTDTFQDGQRFDFSSPVTFSITDMNGTVTNTFTVRQSTDPDGGETLVVDETQIDRTDDDPDSIPGNADDEDGVTPDGSDGSTTLTFDLSQALIDNGAADGILQGGLTNGAVNGGAAYGQIKFRTVIQEDYSDTFASNDRSVDQGDVITNTSLAISGTVRENAEDDDLGDGFATLQRVLGSESDESSASITLIGGTLEKTVYAVNGSTTLPTGSNGKVILVAGDVVTYRINYTLPSSDFEDLRITDFLPLPIFDVTDHDADGVDNAGGTYGWTFNVGGSFDSTAPASGVIEFGDNDSFYNSNPTSSNIVPTISVDAGANSISLNFGDYDDPSSMPSNIELFVSVTASDLPTADGLFLTNQVRVEEGTTQVSPNVIDRIVQVEMTQPILNITKGIVATDQGDSSFDAPTGPVTFAGVGSLGSPFSGTLNSNGLDATNVDANVSNLEAGDRVRFAIVIENEGSSYRGAHDVTIQDLLPPGMSFVAGTLQVVDGTGASHTFTDANAGNPGLFGDGIIIDDPGPTPDSSGADAGSIDGSDATSGRNILVVVYDAEVLDTATINSTLTNTAEIVHYASKEGGQNHAAGLIDTAEADLRNFSGTKTIVGTSESHTAENGGTEEVTIGEIIRYRVEVEIPQGSLLGMSIFDVLPSGLTYLDDGTATVAFVSDTGITSSTLTDVSIQTTNPSFTPTFSLPDDATSRNNSTHDDNYATGTDVYFKLGDITNSDNDANAEYVIVEFNVLVDNNSTSAQNDTSDTRRNDFSVYSGTQIQYDLPQGDRPVVRIVEPLISDPNVAADVSTGDAGDTINYTIDFAVATGSNRADAFNVVLTNDLAAKTTFGSFTSITVGGVVVTSGDAAYPTINQVGNQITFDFGDLDEGTDVEIQYSVTVDGTVTPDEDLVNQASVTWTSLSGNFGTDDGTGGNNTGSDLTSLNGLSTGGSGESASTTYATSSGALSGMRDGSTPSGQPNDYFADDASPASFNVDVTWDIDKTLISSEIDDSYNGLTDVVVGELVVYEIVVSLPEASTPSSVITDQLDAGLSFVRMISQTDSGITSEFTPTPTVSTDGSLITWNYGDIVDSDTSDGNGGTITLRYEAVVTNVSTNQASSSLDNVATYTWGGSATNNVTDDAVDVVVREPAISLSQTISIDGNVGQTNGDAGDAVAYSIVLQNSSGYDAFDLGFLDVIPKNGTASALNGVNFTVTDSLGTITASDFTLSGDDATGYSLQLNGGVDLDMLASQASRTITIGITGTIPSTVSPNASFSNAPQVTWTSLDGDISDRSTHNAASDERDGTNASDDTHDYVGGDAITFMVNPPGLVKSLVSTNQTETTGTDVTIGEQVTYAMLVTLPEGNTPGLSVVDLLPTGLIYTSHSIVTTAASSGGLLTNDFNGTLPAESQTGGSTDGEDVTLTFGGITVVNDNVDNNNSFVVFITATVTDNAANVGYGVGQTTLSNGASIDVTGDAVGPLASNTVDVDVVESNLQITKAIDLDNVNARDTITVTLTVTNSGEGNAYDVVIRDILDSAIYDVSTVALGSSGTEYPADFAAVNSSGTVTYSGGTIAAGASVTMTFTVNIHDNVVLGQDVTNTATITDASTLAGTETGERTETDADGDNSDVDTDTFHVRENTIAGNVYFDADNDGVFDGLETGIDGVLVTLTGTDHLGRSVSRTFTTGTGGQATGGYLFADLHPGTYTVTETTVPTLAANGKTYLDGLDTAGSAGGVTTINDQISAISLVTSAETDSTGNNFGELEEVELSGLVWHDANNDATKQAGEVGIDGVTVTLSGTDDQGAITNVVTTTSGGGLFSFDNLRPGEYTITQTQPTFTAPSGRDYADGKDRDGSLGTGDASSNDTITSINVTAGQTGTDYRFGELVDSVVSGYVYNDVNNDGIRSGESGIDGIQIRLTGTDDLGNAVNRTETTASGGFYQFANLRPSNAAGYTITQVAQPSGYLDGTDAVGTQGGTLANDALSQIVITSDTSGTENNFGELRPSTLEGYVYNDLDNDGNREAGEHGIQGVRVTLTGTDDRGNTINTFVDTDVSGQYRFTNLRPSDGSGYTLTETQPADWTDGIHSDGSLANGDITVSNVISSINVNENAAGTEYNFGEQGATISGTVFVDDNRDGTRQVGESVGVDSVRIELFASDGTTLLDFTTTDSSGNYEFIDLAAGDYVVKEIHPNRYTSTSSDTISVNLPTTGISDQNFGEALFDIGNYIWFDENGDGVQDGDEQGIGGVTVELIYDGGDGDFTNGNEVVSNTTTNASGSYQFTEQFNGNYRVVVNGGVPSGTIATSETDDSSVAVDGTSHIVISGTDRFDVDYGFTGTGTIGDRVFFDGDGDGLQDAGEPGFENITVNLVYAGVDNVFGNDDDLQFSKVTGTNGIYSFARMPGGDFRINVDTSDTDLPGGLTATSGAESHSGLVNVSLADGATNNTLDFGFTGNRTVGDTVFFDIDGDGTQDGDEPGIIGVVVQIAIDIDGDTIADYTASTTTDQSGQYSFDKVPDGTHTITIVTPNGGTPTTDHDGSAGGDAASTFTISGTNDLTQDFGVIGTGSIGDTIYWDINRNGAQDAGEAGLFNVPVQLEIDFNSDGTPDHTLNTTTDNTGHYLFENLLAGTYTLTVTPLTDTIQSDDPDSTLDHSSVVTLTAGQDKLDQTYGYYGQSTLGDLVFWDVNNNNVFDAGVDQGIENVDVTLTIDFDGDSTIDYTQTVQTDSDGEYLFENLVAGTYAITVTPASLPGSIAANPTTDGDGTGTAHVSTIVLGSIETDRDQDFGYTGTARVADLVFWDANNNGVFDAATEAGLPNVPVQLEVDIDGDGSYDYTLNTTTDADGLYEFVNLPASTYRVTVTPIAGTSPTADPDGTLDHVTVFSLTAGQDKSDVDFGYRGNSSIAERVFFDYVGDGGVYNAIENDRGMSGVDVTLSIDVNGDTTVDYTITTTTDSNGLYSFNHLIAGDYTIVVNSTDLPDQMGANPTYNVDSTVDNTTVVTLPIDTSNTTTNFGYHATPDYNIVIDDGNDNVVTGQSFNYTVTVRNDGTLRGNNAVVTVAFPNDILENVAATTGGIVDATAGTVTWNSTTTPALAVMNVGEEVTLNITADVVEILNGNNQPIVLTSNVTDDLFNGIDPVLTNNTEPDLDQIADIQSLKNVTNVVANGDHWDVSFELTVINTGSVQLDQLTLLDNLASQFGSAYVSVTTPVVDATAIATGIAPTVNPLWATDTSLDMLDPTNTSEFFAAGESYTVTYTVTLDPDASGTSFTIDNTATAGGIDISTVPGTPLAVTDDSDSGASATTTNPGAPGDTGSEDDSTPIYIPDVSIAKIQTGAVQDSISHNYTVGFRLYVENIGTVTLDQLSVVDSIAAQFGNAFVGIEAGSLTLTAAIGTGTFPVVNPGWETDTTASMIDATGASLDAGDSFILNFNVIVDPDGIDGLSQEVTNQATVSGRGLDENGNPLLDSGSNPIITTDLSDSGANANSNNLNEPGDSTGSDDPTPVVIPEIGVAKRLVSSVASTTAGNRDLTYELVVRNLGTVDLFDLSLLEDLDAQFGTAFKGVISNPVLFDSTASTDPTLSTWDGNAAVDMFDGVSGTLRPGEEFKIRFTVEVDIDALSASSNNQVTASGDWDVQPGVVGINGTVSDLSDTGTDPAGNNPGNPGDTGGFDDPTLVPAIGIAKDHGDYSEAVDLDGNPTGVFTVPTVLMIENLGATDLTNLNLRDDIATHFGDKFVSVENLAVVATGVTGTAPTANAAWMDDTTLNMLSGGSLRPGDSFTVTFDVTINPDAGDESGYLNNQAVITGSDPSNPTAVVQDFSDSGPDPSVNNVGEPGDTAGADDPTPISIPDIGLAKRIVNVNQKGLTFELTIELNLENIGTVDLNDIELFDDIATEYGANFGRIVATPVIVGSTATATPTLNAGYASDTSQAIFDGTDGFFKPGESLTLRIVVEVVPENGQTEVTVINQATTSGNPLDENGNPLRDDSNSLIGRIYDLSDSGAVATGSNPGAAGDTGSWDDPTPQPLTFFTFDAFNDPSQGQKGLEQDFREDSSNPFNNRASVNPDDYRSRGMLTHQISRLAPEPIFSGSARPGTQIFGRVYDSAGRLIGEELSMADVGGNWMMQFHHLGSQDHARIEFTELPGSSGAFDARGDVYGYLGMDSLNNDYASLEPWTFYDQSHEFTATYRPTVQQSLLGEHQKATRPLGLGR</sequence>
<dbReference type="InterPro" id="IPR047589">
    <property type="entry name" value="DUF11_rpt"/>
</dbReference>
<feature type="domain" description="SD-repeat containing protein B" evidence="7">
    <location>
        <begin position="2959"/>
        <end position="3051"/>
    </location>
</feature>
<feature type="region of interest" description="Disordered" evidence="4">
    <location>
        <begin position="4186"/>
        <end position="4235"/>
    </location>
</feature>
<gene>
    <name evidence="8" type="primary">sdrD_4</name>
    <name evidence="8" type="ORF">Pla22_29830</name>
</gene>
<feature type="domain" description="DUF4347" evidence="6">
    <location>
        <begin position="71"/>
        <end position="240"/>
    </location>
</feature>
<organism evidence="8 9">
    <name type="scientific">Rubripirellula amarantea</name>
    <dbReference type="NCBI Taxonomy" id="2527999"/>
    <lineage>
        <taxon>Bacteria</taxon>
        <taxon>Pseudomonadati</taxon>
        <taxon>Planctomycetota</taxon>
        <taxon>Planctomycetia</taxon>
        <taxon>Pirellulales</taxon>
        <taxon>Pirellulaceae</taxon>
        <taxon>Rubripirellula</taxon>
    </lineage>
</organism>
<feature type="region of interest" description="Disordered" evidence="4">
    <location>
        <begin position="4771"/>
        <end position="4800"/>
    </location>
</feature>
<dbReference type="NCBIfam" id="TIGR01451">
    <property type="entry name" value="B_ant_repeat"/>
    <property type="match status" value="1"/>
</dbReference>
<feature type="compositionally biased region" description="Low complexity" evidence="4">
    <location>
        <begin position="1693"/>
        <end position="1708"/>
    </location>
</feature>
<feature type="region of interest" description="Disordered" evidence="4">
    <location>
        <begin position="1438"/>
        <end position="1457"/>
    </location>
</feature>
<dbReference type="InterPro" id="IPR025592">
    <property type="entry name" value="DUF4347"/>
</dbReference>
<feature type="region of interest" description="Disordered" evidence="4">
    <location>
        <begin position="4541"/>
        <end position="4575"/>
    </location>
</feature>
<dbReference type="OrthoDB" id="254354at2"/>
<evidence type="ECO:0000256" key="2">
    <source>
        <dbReference type="ARBA" id="ARBA00022525"/>
    </source>
</evidence>
<dbReference type="SUPFAM" id="SSF117074">
    <property type="entry name" value="Hypothetical protein PA1324"/>
    <property type="match status" value="12"/>
</dbReference>